<evidence type="ECO:0000259" key="9">
    <source>
        <dbReference type="PROSITE" id="PS50929"/>
    </source>
</evidence>
<dbReference type="InterPro" id="IPR027417">
    <property type="entry name" value="P-loop_NTPase"/>
</dbReference>
<dbReference type="EMBL" id="CP016379">
    <property type="protein sequence ID" value="AZR72388.1"/>
    <property type="molecule type" value="Genomic_DNA"/>
</dbReference>
<feature type="transmembrane region" description="Helical" evidence="7">
    <location>
        <begin position="159"/>
        <end position="175"/>
    </location>
</feature>
<feature type="transmembrane region" description="Helical" evidence="7">
    <location>
        <begin position="268"/>
        <end position="292"/>
    </location>
</feature>
<evidence type="ECO:0000256" key="3">
    <source>
        <dbReference type="ARBA" id="ARBA00022741"/>
    </source>
</evidence>
<evidence type="ECO:0000256" key="1">
    <source>
        <dbReference type="ARBA" id="ARBA00004651"/>
    </source>
</evidence>
<accession>A0A3Q9HP45</accession>
<keyword evidence="3" id="KW-0547">Nucleotide-binding</keyword>
<dbReference type="InterPro" id="IPR039421">
    <property type="entry name" value="Type_1_exporter"/>
</dbReference>
<dbReference type="OrthoDB" id="9802264at2"/>
<dbReference type="Proteomes" id="UP000267250">
    <property type="component" value="Chromosome"/>
</dbReference>
<evidence type="ECO:0000256" key="7">
    <source>
        <dbReference type="SAM" id="Phobius"/>
    </source>
</evidence>
<organism evidence="10 11">
    <name type="scientific">Anoxybacter fermentans</name>
    <dbReference type="NCBI Taxonomy" id="1323375"/>
    <lineage>
        <taxon>Bacteria</taxon>
        <taxon>Bacillati</taxon>
        <taxon>Bacillota</taxon>
        <taxon>Clostridia</taxon>
        <taxon>Halanaerobiales</taxon>
        <taxon>Anoxybacter</taxon>
    </lineage>
</organism>
<feature type="transmembrane region" description="Helical" evidence="7">
    <location>
        <begin position="136"/>
        <end position="153"/>
    </location>
</feature>
<dbReference type="InterPro" id="IPR003439">
    <property type="entry name" value="ABC_transporter-like_ATP-bd"/>
</dbReference>
<evidence type="ECO:0000256" key="2">
    <source>
        <dbReference type="ARBA" id="ARBA00022692"/>
    </source>
</evidence>
<evidence type="ECO:0000313" key="10">
    <source>
        <dbReference type="EMBL" id="AZR72388.1"/>
    </source>
</evidence>
<gene>
    <name evidence="10" type="ORF">BBF96_02660</name>
</gene>
<dbReference type="SUPFAM" id="SSF90123">
    <property type="entry name" value="ABC transporter transmembrane region"/>
    <property type="match status" value="1"/>
</dbReference>
<keyword evidence="5 7" id="KW-1133">Transmembrane helix</keyword>
<dbReference type="GO" id="GO:0005524">
    <property type="term" value="F:ATP binding"/>
    <property type="evidence" value="ECO:0007669"/>
    <property type="project" value="UniProtKB-KW"/>
</dbReference>
<evidence type="ECO:0000256" key="5">
    <source>
        <dbReference type="ARBA" id="ARBA00022989"/>
    </source>
</evidence>
<reference evidence="10 11" key="1">
    <citation type="submission" date="2016-07" db="EMBL/GenBank/DDBJ databases">
        <title>Genome and transcriptome analysis of iron-reducing fermentative bacteria Anoxybacter fermentans.</title>
        <authorList>
            <person name="Zeng X."/>
            <person name="Shao Z."/>
        </authorList>
    </citation>
    <scope>NUCLEOTIDE SEQUENCE [LARGE SCALE GENOMIC DNA]</scope>
    <source>
        <strain evidence="10 11">DY22613</strain>
    </source>
</reference>
<dbReference type="Pfam" id="PF00005">
    <property type="entry name" value="ABC_tran"/>
    <property type="match status" value="1"/>
</dbReference>
<dbReference type="InterPro" id="IPR017871">
    <property type="entry name" value="ABC_transporter-like_CS"/>
</dbReference>
<dbReference type="InterPro" id="IPR011527">
    <property type="entry name" value="ABC1_TM_dom"/>
</dbReference>
<evidence type="ECO:0000313" key="11">
    <source>
        <dbReference type="Proteomes" id="UP000267250"/>
    </source>
</evidence>
<evidence type="ECO:0000256" key="4">
    <source>
        <dbReference type="ARBA" id="ARBA00022840"/>
    </source>
</evidence>
<feature type="transmembrane region" description="Helical" evidence="7">
    <location>
        <begin position="20"/>
        <end position="43"/>
    </location>
</feature>
<sequence length="535" mass="61282">MKRIKWLFHILPKTIIIDFIITFFFFFASDIGILLMPLFYAKILDKVQKLHNFPFVYYLTWGGLILVLVTVRTYMTYRNSKQKVKIHKILAVTTGKLIFNVPLQEVVAKGSQYYTDAILNRTGEVSSLFDIQNMTGIINLARLIVLTILITYIDKISGVSSFIVVIVSILIYKYGNNYYLKNNAKFIEKKRQYLSDVEDTIFGKEEIENFGTFDYEEKRHNALTEELRKMHTKILARDFIHFFIELDAVRIAYELFIFVWVLNRVYTGLYSLGIGIVLISYSRMLTTPIVYLNSILTNFRNNLTALDIVHNLDKNKTLPNSTPIPVLGKKIEKICFRNVSYRVNEKVILSNLSFELRKGEKLAIVGPSGKGKSTIISLLLKDCVPTSGKILVNDVDIKYIDKDWLYTHIGLLSQNGYLFPTTVEENIRMGNTSVTTAEENEILKEVELSSIELNYKVREGGQNLSGGEKSRLLLARLIAQNKDFVILDEPLEGVDVKTRSKIIENLKTYLASRTAIIITHHTEIANALATRKILI</sequence>
<dbReference type="GO" id="GO:0015421">
    <property type="term" value="F:ABC-type oligopeptide transporter activity"/>
    <property type="evidence" value="ECO:0007669"/>
    <property type="project" value="TreeGrafter"/>
</dbReference>
<dbReference type="Gene3D" id="1.20.1560.10">
    <property type="entry name" value="ABC transporter type 1, transmembrane domain"/>
    <property type="match status" value="1"/>
</dbReference>
<dbReference type="GO" id="GO:0016887">
    <property type="term" value="F:ATP hydrolysis activity"/>
    <property type="evidence" value="ECO:0007669"/>
    <property type="project" value="InterPro"/>
</dbReference>
<protein>
    <submittedName>
        <fullName evidence="10">ABC transporter</fullName>
    </submittedName>
</protein>
<keyword evidence="2 7" id="KW-0812">Transmembrane</keyword>
<dbReference type="RefSeq" id="WP_127015723.1">
    <property type="nucleotide sequence ID" value="NZ_CP016379.1"/>
</dbReference>
<dbReference type="PANTHER" id="PTHR43394:SF1">
    <property type="entry name" value="ATP-BINDING CASSETTE SUB-FAMILY B MEMBER 10, MITOCHONDRIAL"/>
    <property type="match status" value="1"/>
</dbReference>
<feature type="domain" description="ABC transporter" evidence="8">
    <location>
        <begin position="334"/>
        <end position="533"/>
    </location>
</feature>
<evidence type="ECO:0000259" key="8">
    <source>
        <dbReference type="PROSITE" id="PS50893"/>
    </source>
</evidence>
<dbReference type="PROSITE" id="PS50929">
    <property type="entry name" value="ABC_TM1F"/>
    <property type="match status" value="1"/>
</dbReference>
<name>A0A3Q9HP45_9FIRM</name>
<dbReference type="PANTHER" id="PTHR43394">
    <property type="entry name" value="ATP-DEPENDENT PERMEASE MDL1, MITOCHONDRIAL"/>
    <property type="match status" value="1"/>
</dbReference>
<keyword evidence="4" id="KW-0067">ATP-binding</keyword>
<comment type="subcellular location">
    <subcellularLocation>
        <location evidence="1">Cell membrane</location>
        <topology evidence="1">Multi-pass membrane protein</topology>
    </subcellularLocation>
</comment>
<keyword evidence="11" id="KW-1185">Reference proteome</keyword>
<evidence type="ECO:0000256" key="6">
    <source>
        <dbReference type="ARBA" id="ARBA00023136"/>
    </source>
</evidence>
<dbReference type="PROSITE" id="PS50893">
    <property type="entry name" value="ABC_TRANSPORTER_2"/>
    <property type="match status" value="1"/>
</dbReference>
<keyword evidence="6 7" id="KW-0472">Membrane</keyword>
<dbReference type="SMART" id="SM00382">
    <property type="entry name" value="AAA"/>
    <property type="match status" value="1"/>
</dbReference>
<proteinExistence type="predicted"/>
<dbReference type="KEGG" id="aft:BBF96_02660"/>
<dbReference type="AlphaFoldDB" id="A0A3Q9HP45"/>
<dbReference type="GO" id="GO:0005886">
    <property type="term" value="C:plasma membrane"/>
    <property type="evidence" value="ECO:0007669"/>
    <property type="project" value="UniProtKB-SubCell"/>
</dbReference>
<dbReference type="InterPro" id="IPR036640">
    <property type="entry name" value="ABC1_TM_sf"/>
</dbReference>
<dbReference type="InterPro" id="IPR003593">
    <property type="entry name" value="AAA+_ATPase"/>
</dbReference>
<dbReference type="Gene3D" id="3.40.50.300">
    <property type="entry name" value="P-loop containing nucleotide triphosphate hydrolases"/>
    <property type="match status" value="1"/>
</dbReference>
<dbReference type="PROSITE" id="PS00211">
    <property type="entry name" value="ABC_TRANSPORTER_1"/>
    <property type="match status" value="1"/>
</dbReference>
<dbReference type="SUPFAM" id="SSF52540">
    <property type="entry name" value="P-loop containing nucleoside triphosphate hydrolases"/>
    <property type="match status" value="1"/>
</dbReference>
<feature type="domain" description="ABC transmembrane type-1" evidence="9">
    <location>
        <begin position="20"/>
        <end position="301"/>
    </location>
</feature>
<feature type="transmembrane region" description="Helical" evidence="7">
    <location>
        <begin position="55"/>
        <end position="75"/>
    </location>
</feature>